<feature type="non-terminal residue" evidence="1">
    <location>
        <position position="1"/>
    </location>
</feature>
<organism evidence="1 2">
    <name type="scientific">Dentiscutata heterogama</name>
    <dbReference type="NCBI Taxonomy" id="1316150"/>
    <lineage>
        <taxon>Eukaryota</taxon>
        <taxon>Fungi</taxon>
        <taxon>Fungi incertae sedis</taxon>
        <taxon>Mucoromycota</taxon>
        <taxon>Glomeromycotina</taxon>
        <taxon>Glomeromycetes</taxon>
        <taxon>Diversisporales</taxon>
        <taxon>Gigasporaceae</taxon>
        <taxon>Dentiscutata</taxon>
    </lineage>
</organism>
<comment type="caution">
    <text evidence="1">The sequence shown here is derived from an EMBL/GenBank/DDBJ whole genome shotgun (WGS) entry which is preliminary data.</text>
</comment>
<reference evidence="1" key="1">
    <citation type="submission" date="2021-06" db="EMBL/GenBank/DDBJ databases">
        <authorList>
            <person name="Kallberg Y."/>
            <person name="Tangrot J."/>
            <person name="Rosling A."/>
        </authorList>
    </citation>
    <scope>NUCLEOTIDE SEQUENCE</scope>
    <source>
        <strain evidence="1">IL203A</strain>
    </source>
</reference>
<dbReference type="Proteomes" id="UP000789702">
    <property type="component" value="Unassembled WGS sequence"/>
</dbReference>
<evidence type="ECO:0000313" key="1">
    <source>
        <dbReference type="EMBL" id="CAG8766049.1"/>
    </source>
</evidence>
<feature type="non-terminal residue" evidence="1">
    <location>
        <position position="99"/>
    </location>
</feature>
<name>A0ACA9QVH1_9GLOM</name>
<protein>
    <submittedName>
        <fullName evidence="1">17348_t:CDS:1</fullName>
    </submittedName>
</protein>
<accession>A0ACA9QVH1</accession>
<dbReference type="EMBL" id="CAJVPU010053945">
    <property type="protein sequence ID" value="CAG8766049.1"/>
    <property type="molecule type" value="Genomic_DNA"/>
</dbReference>
<evidence type="ECO:0000313" key="2">
    <source>
        <dbReference type="Proteomes" id="UP000789702"/>
    </source>
</evidence>
<keyword evidence="2" id="KW-1185">Reference proteome</keyword>
<sequence length="99" mass="10903">LRNITKESIIIDFSSGSGVGGKITQDKQPSSNNSGFNDTSFFETRTPQNAPQGGHPLRSIEYYAQYFDVDTEQVLTRAAKSVLPKDNFVDVIGSNPDLY</sequence>
<gene>
    <name evidence="1" type="ORF">DHETER_LOCUS15563</name>
</gene>
<proteinExistence type="predicted"/>